<dbReference type="Pfam" id="PF00041">
    <property type="entry name" value="fn3"/>
    <property type="match status" value="1"/>
</dbReference>
<comment type="caution">
    <text evidence="4">The sequence shown here is derived from an EMBL/GenBank/DDBJ whole genome shotgun (WGS) entry which is preliminary data.</text>
</comment>
<dbReference type="InterPro" id="IPR036116">
    <property type="entry name" value="FN3_sf"/>
</dbReference>
<reference evidence="4" key="1">
    <citation type="journal article" date="2021" name="Genome Biol. Evol.">
        <title>A High-Quality Reference Genome for a Parasitic Bivalve with Doubly Uniparental Inheritance (Bivalvia: Unionida).</title>
        <authorList>
            <person name="Smith C.H."/>
        </authorList>
    </citation>
    <scope>NUCLEOTIDE SEQUENCE</scope>
    <source>
        <strain evidence="4">CHS0354</strain>
    </source>
</reference>
<feature type="signal peptide" evidence="2">
    <location>
        <begin position="1"/>
        <end position="27"/>
    </location>
</feature>
<organism evidence="4 5">
    <name type="scientific">Potamilus streckersoni</name>
    <dbReference type="NCBI Taxonomy" id="2493646"/>
    <lineage>
        <taxon>Eukaryota</taxon>
        <taxon>Metazoa</taxon>
        <taxon>Spiralia</taxon>
        <taxon>Lophotrochozoa</taxon>
        <taxon>Mollusca</taxon>
        <taxon>Bivalvia</taxon>
        <taxon>Autobranchia</taxon>
        <taxon>Heteroconchia</taxon>
        <taxon>Palaeoheterodonta</taxon>
        <taxon>Unionida</taxon>
        <taxon>Unionoidea</taxon>
        <taxon>Unionidae</taxon>
        <taxon>Ambleminae</taxon>
        <taxon>Lampsilini</taxon>
        <taxon>Potamilus</taxon>
    </lineage>
</organism>
<dbReference type="InterPro" id="IPR003961">
    <property type="entry name" value="FN3_dom"/>
</dbReference>
<feature type="domain" description="Fibronectin type-III" evidence="3">
    <location>
        <begin position="45"/>
        <end position="142"/>
    </location>
</feature>
<dbReference type="AlphaFoldDB" id="A0AAE0TCU4"/>
<keyword evidence="2" id="KW-0732">Signal</keyword>
<gene>
    <name evidence="4" type="ORF">CHS0354_025797</name>
</gene>
<dbReference type="PANTHER" id="PTHR24043:SF8">
    <property type="entry name" value="EGF-LIKE DOMAIN-CONTAINING PROTEIN"/>
    <property type="match status" value="1"/>
</dbReference>
<reference evidence="4" key="3">
    <citation type="submission" date="2023-05" db="EMBL/GenBank/DDBJ databases">
        <authorList>
            <person name="Smith C.H."/>
        </authorList>
    </citation>
    <scope>NUCLEOTIDE SEQUENCE</scope>
    <source>
        <strain evidence="4">CHS0354</strain>
        <tissue evidence="4">Mantle</tissue>
    </source>
</reference>
<dbReference type="GO" id="GO:0005044">
    <property type="term" value="F:scavenger receptor activity"/>
    <property type="evidence" value="ECO:0007669"/>
    <property type="project" value="InterPro"/>
</dbReference>
<dbReference type="Gene3D" id="2.170.300.10">
    <property type="entry name" value="Tie2 ligand-binding domain superfamily"/>
    <property type="match status" value="1"/>
</dbReference>
<dbReference type="CDD" id="cd00063">
    <property type="entry name" value="FN3"/>
    <property type="match status" value="1"/>
</dbReference>
<dbReference type="PROSITE" id="PS50853">
    <property type="entry name" value="FN3"/>
    <property type="match status" value="1"/>
</dbReference>
<dbReference type="Gene3D" id="2.60.40.10">
    <property type="entry name" value="Immunoglobulins"/>
    <property type="match status" value="1"/>
</dbReference>
<dbReference type="InterPro" id="IPR042635">
    <property type="entry name" value="MEGF10/SREC1/2-like"/>
</dbReference>
<evidence type="ECO:0000256" key="1">
    <source>
        <dbReference type="ARBA" id="ARBA00022536"/>
    </source>
</evidence>
<accession>A0AAE0TCU4</accession>
<evidence type="ECO:0000256" key="2">
    <source>
        <dbReference type="SAM" id="SignalP"/>
    </source>
</evidence>
<keyword evidence="5" id="KW-1185">Reference proteome</keyword>
<dbReference type="InterPro" id="IPR009030">
    <property type="entry name" value="Growth_fac_rcpt_cys_sf"/>
</dbReference>
<protein>
    <recommendedName>
        <fullName evidence="3">Fibronectin type-III domain-containing protein</fullName>
    </recommendedName>
</protein>
<dbReference type="InterPro" id="IPR013783">
    <property type="entry name" value="Ig-like_fold"/>
</dbReference>
<feature type="chain" id="PRO_5042072950" description="Fibronectin type-III domain-containing protein" evidence="2">
    <location>
        <begin position="28"/>
        <end position="818"/>
    </location>
</feature>
<dbReference type="InterPro" id="IPR000742">
    <property type="entry name" value="EGF"/>
</dbReference>
<keyword evidence="1" id="KW-0245">EGF-like domain</keyword>
<evidence type="ECO:0000313" key="4">
    <source>
        <dbReference type="EMBL" id="KAK3607540.1"/>
    </source>
</evidence>
<proteinExistence type="predicted"/>
<reference evidence="4" key="2">
    <citation type="journal article" date="2021" name="Genome Biol. Evol.">
        <title>Developing a high-quality reference genome for a parasitic bivalve with doubly uniparental inheritance (Bivalvia: Unionida).</title>
        <authorList>
            <person name="Smith C.H."/>
        </authorList>
    </citation>
    <scope>NUCLEOTIDE SEQUENCE</scope>
    <source>
        <strain evidence="4">CHS0354</strain>
        <tissue evidence="4">Mantle</tissue>
    </source>
</reference>
<dbReference type="SUPFAM" id="SSF49265">
    <property type="entry name" value="Fibronectin type III"/>
    <property type="match status" value="1"/>
</dbReference>
<dbReference type="PANTHER" id="PTHR24043">
    <property type="entry name" value="SCAVENGER RECEPTOR CLASS F"/>
    <property type="match status" value="1"/>
</dbReference>
<evidence type="ECO:0000259" key="3">
    <source>
        <dbReference type="PROSITE" id="PS50853"/>
    </source>
</evidence>
<sequence>MGIRGNCCGFHMERLLLLLMNLALYCAVDKPNSEFAGSDMELPAVPQNVTAVQVGKDQVLVTWMTIPRYDGIQSLSHVVMYASVDKGDQPTELWKTINVTDSQAVIIWGLEIDKTYTIRVSSVNLLGQGPISQPAMITIKVIDDCIHCKPEETTSSVCKCSSEFVEEKCKDVCHIWCRDTQSFDPTNGCLSGCIRGWYGQYCNISCSDICQECDQVTGQCITCLSNGTGPYCNETCEPGLYGVRCELSCPTVCSRCLNESFCTECKGGRYGESCQKMCHSECLSCVDDPHKCTLCKPGKFLYDGNMCLECPENCMTCIERDKCLECKNGKYGHKCDMPCPKNCVSCASSDQCYECVRHRHGERCECNSNCRNAIGHCDTGEVCQKGCRPYRMGVYCNHSCPANCYECDQVTGVCLACDSGFYGPDCNQSCGRCKRNTKGAIQCDRQTGKCEDCMNGWYGWRCNESCSTTCRTTSCDRYTGKCEDCMNGWFGWRCDKSCSTKCQSVSCDRVTGNCDLCETGYFGLQCTEECNQNCLNVNVTGCDKQTGFCNICADGFFDNRCNETCINYCGANPCDKLTGVCQRCPSGFYGEKCEKRCNVNCHASEITKNVCDRDSGYCVQGCNAKWYNEFCQSPCSATCVEDRCHQDSGVCLLGCVTGFTGDTCSLSIYREYLIALDVRQIGAQKVLIQWDKLNLTDIELESVKRVVLNHKMSGTTAVDAHDVSNWKTRTHFLLRDVDLNNKHTFQLVVLFELRSQSPIISSPADFELEPRASDESMLHLTADVEIYATEIKFFKDNDVRRKLVVTDVKVLTWIMAHF</sequence>
<dbReference type="SMART" id="SM00261">
    <property type="entry name" value="FU"/>
    <property type="match status" value="2"/>
</dbReference>
<dbReference type="InterPro" id="IPR006212">
    <property type="entry name" value="Furin_repeat"/>
</dbReference>
<dbReference type="SMART" id="SM00060">
    <property type="entry name" value="FN3"/>
    <property type="match status" value="1"/>
</dbReference>
<dbReference type="EMBL" id="JAEAOA010001541">
    <property type="protein sequence ID" value="KAK3607540.1"/>
    <property type="molecule type" value="Genomic_DNA"/>
</dbReference>
<name>A0AAE0TCU4_9BIVA</name>
<dbReference type="SMART" id="SM00181">
    <property type="entry name" value="EGF"/>
    <property type="match status" value="10"/>
</dbReference>
<evidence type="ECO:0000313" key="5">
    <source>
        <dbReference type="Proteomes" id="UP001195483"/>
    </source>
</evidence>
<dbReference type="SUPFAM" id="SSF57184">
    <property type="entry name" value="Growth factor receptor domain"/>
    <property type="match status" value="1"/>
</dbReference>
<dbReference type="Proteomes" id="UP001195483">
    <property type="component" value="Unassembled WGS sequence"/>
</dbReference>